<evidence type="ECO:0000256" key="12">
    <source>
        <dbReference type="ARBA" id="ARBA00042762"/>
    </source>
</evidence>
<keyword evidence="16" id="KW-1185">Reference proteome</keyword>
<dbReference type="GO" id="GO:0009986">
    <property type="term" value="C:cell surface"/>
    <property type="evidence" value="ECO:0007669"/>
    <property type="project" value="TreeGrafter"/>
</dbReference>
<comment type="subcellular location">
    <subcellularLocation>
        <location evidence="1">Secreted</location>
        <location evidence="1">Cell wall</location>
    </subcellularLocation>
</comment>
<keyword evidence="5 14" id="KW-0732">Signal</keyword>
<dbReference type="OrthoDB" id="4082933at2759"/>
<evidence type="ECO:0000313" key="16">
    <source>
        <dbReference type="Proteomes" id="UP000481288"/>
    </source>
</evidence>
<keyword evidence="3" id="KW-0134">Cell wall</keyword>
<dbReference type="InterPro" id="IPR050732">
    <property type="entry name" value="Beta-glucan_modifiers"/>
</dbReference>
<organism evidence="15 16">
    <name type="scientific">Lachnellula cervina</name>
    <dbReference type="NCBI Taxonomy" id="1316786"/>
    <lineage>
        <taxon>Eukaryota</taxon>
        <taxon>Fungi</taxon>
        <taxon>Dikarya</taxon>
        <taxon>Ascomycota</taxon>
        <taxon>Pezizomycotina</taxon>
        <taxon>Leotiomycetes</taxon>
        <taxon>Helotiales</taxon>
        <taxon>Lachnaceae</taxon>
        <taxon>Lachnellula</taxon>
    </lineage>
</organism>
<dbReference type="Proteomes" id="UP000481288">
    <property type="component" value="Unassembled WGS sequence"/>
</dbReference>
<dbReference type="SUPFAM" id="SSF51445">
    <property type="entry name" value="(Trans)glycosidases"/>
    <property type="match status" value="1"/>
</dbReference>
<protein>
    <recommendedName>
        <fullName evidence="9">Probable beta-glucosidase btgE</fullName>
    </recommendedName>
    <alternativeName>
        <fullName evidence="10">Beta-D-glucoside glucohydrolase btgE</fullName>
    </alternativeName>
    <alternativeName>
        <fullName evidence="12">Cellobiase btgE</fullName>
    </alternativeName>
    <alternativeName>
        <fullName evidence="11">Gentiobiase btgE</fullName>
    </alternativeName>
</protein>
<evidence type="ECO:0000256" key="3">
    <source>
        <dbReference type="ARBA" id="ARBA00022512"/>
    </source>
</evidence>
<accession>A0A7D8UKE4</accession>
<evidence type="ECO:0000256" key="4">
    <source>
        <dbReference type="ARBA" id="ARBA00022525"/>
    </source>
</evidence>
<comment type="similarity">
    <text evidence="2">Belongs to the glycosyl hydrolase 17 family.</text>
</comment>
<dbReference type="Gene3D" id="3.20.20.80">
    <property type="entry name" value="Glycosidases"/>
    <property type="match status" value="1"/>
</dbReference>
<name>A0A7D8UKE4_9HELO</name>
<dbReference type="PANTHER" id="PTHR16631">
    <property type="entry name" value="GLUCAN 1,3-BETA-GLUCOSIDASE"/>
    <property type="match status" value="1"/>
</dbReference>
<comment type="caution">
    <text evidence="15">The sequence shown here is derived from an EMBL/GenBank/DDBJ whole genome shotgun (WGS) entry which is preliminary data.</text>
</comment>
<dbReference type="GO" id="GO:0005576">
    <property type="term" value="C:extracellular region"/>
    <property type="evidence" value="ECO:0007669"/>
    <property type="project" value="TreeGrafter"/>
</dbReference>
<evidence type="ECO:0000256" key="14">
    <source>
        <dbReference type="SAM" id="SignalP"/>
    </source>
</evidence>
<evidence type="ECO:0000256" key="2">
    <source>
        <dbReference type="ARBA" id="ARBA00008773"/>
    </source>
</evidence>
<dbReference type="EMBL" id="QGMG01002290">
    <property type="protein sequence ID" value="TVY38391.1"/>
    <property type="molecule type" value="Genomic_DNA"/>
</dbReference>
<evidence type="ECO:0000256" key="5">
    <source>
        <dbReference type="ARBA" id="ARBA00022729"/>
    </source>
</evidence>
<evidence type="ECO:0000313" key="15">
    <source>
        <dbReference type="EMBL" id="TVY38391.1"/>
    </source>
</evidence>
<dbReference type="GO" id="GO:0071555">
    <property type="term" value="P:cell wall organization"/>
    <property type="evidence" value="ECO:0007669"/>
    <property type="project" value="TreeGrafter"/>
</dbReference>
<dbReference type="PANTHER" id="PTHR16631:SF24">
    <property type="entry name" value="FAMILY 17 GLUCOSIDASE SCW11-RELATED"/>
    <property type="match status" value="1"/>
</dbReference>
<reference evidence="15 16" key="1">
    <citation type="submission" date="2018-05" db="EMBL/GenBank/DDBJ databases">
        <title>Whole genome sequencing for identification of molecular markers to develop diagnostic detection tools for the regulated plant pathogen Lachnellula willkommii.</title>
        <authorList>
            <person name="Giroux E."/>
            <person name="Bilodeau G."/>
        </authorList>
    </citation>
    <scope>NUCLEOTIDE SEQUENCE [LARGE SCALE GENOMIC DNA]</scope>
    <source>
        <strain evidence="15 16">CBS 625.97</strain>
    </source>
</reference>
<dbReference type="AlphaFoldDB" id="A0A7D8UKE4"/>
<evidence type="ECO:0000256" key="8">
    <source>
        <dbReference type="ARBA" id="ARBA00024983"/>
    </source>
</evidence>
<feature type="region of interest" description="Disordered" evidence="13">
    <location>
        <begin position="115"/>
        <end position="153"/>
    </location>
</feature>
<dbReference type="GO" id="GO:0009277">
    <property type="term" value="C:fungal-type cell wall"/>
    <property type="evidence" value="ECO:0007669"/>
    <property type="project" value="TreeGrafter"/>
</dbReference>
<keyword evidence="7" id="KW-0326">Glycosidase</keyword>
<keyword evidence="6" id="KW-0378">Hydrolase</keyword>
<evidence type="ECO:0000256" key="7">
    <source>
        <dbReference type="ARBA" id="ARBA00023295"/>
    </source>
</evidence>
<dbReference type="GO" id="GO:0042973">
    <property type="term" value="F:glucan endo-1,3-beta-D-glucosidase activity"/>
    <property type="evidence" value="ECO:0007669"/>
    <property type="project" value="TreeGrafter"/>
</dbReference>
<evidence type="ECO:0000256" key="1">
    <source>
        <dbReference type="ARBA" id="ARBA00004191"/>
    </source>
</evidence>
<evidence type="ECO:0000256" key="6">
    <source>
        <dbReference type="ARBA" id="ARBA00022801"/>
    </source>
</evidence>
<evidence type="ECO:0000256" key="9">
    <source>
        <dbReference type="ARBA" id="ARBA00039284"/>
    </source>
</evidence>
<evidence type="ECO:0000256" key="10">
    <source>
        <dbReference type="ARBA" id="ARBA00041495"/>
    </source>
</evidence>
<feature type="chain" id="PRO_5028803953" description="Probable beta-glucosidase btgE" evidence="14">
    <location>
        <begin position="20"/>
        <end position="678"/>
    </location>
</feature>
<evidence type="ECO:0000256" key="13">
    <source>
        <dbReference type="SAM" id="MobiDB-lite"/>
    </source>
</evidence>
<dbReference type="InterPro" id="IPR017853">
    <property type="entry name" value="GH"/>
</dbReference>
<feature type="signal peptide" evidence="14">
    <location>
        <begin position="1"/>
        <end position="19"/>
    </location>
</feature>
<evidence type="ECO:0000256" key="11">
    <source>
        <dbReference type="ARBA" id="ARBA00041516"/>
    </source>
</evidence>
<comment type="function">
    <text evidence="8">Beta-glucosidases are one of a number of cellulolytic enzymes involved in the degradation of cellulosic biomass. Catalyzes the last step releasing glucose from the inhibitory cellobiose.</text>
</comment>
<gene>
    <name evidence="15" type="primary">btgE</name>
    <name evidence="15" type="ORF">LCER1_G009391</name>
</gene>
<proteinExistence type="inferred from homology"/>
<keyword evidence="4" id="KW-0964">Secreted</keyword>
<sequence length="678" mass="68400">MKSAAFAVAAAAIATGVSAGQGHHARRHAHDAFHQQMPRELASGYLATGTSPPAEATCGSTTIWVTATATSPPAESTCGSTTIWVTVTAGEGTPYSPPAPTATLSSIALAPPPSALANSSTSVPITSSSSSSSYTPKLVISPSSNSSTAARTTSSIPSSTVTIVSSTSTIANVPTPLATTCPTPGVYTIPATTVTLTSSTTVCAAASATVTPGTNTIGGVTTIVTTATTFVCPYATISTNSGVVTSTILTTTYVCPSAGTYTIAPITTSVSAGSICVFPTPASYAPGTYTQPLIVTTITATDIVVFCPFTSSAPALSTSSVAAPSAITSSVAPPPATTSSVYVSPSATTSSVYVAPPTTKPSVYVALSATTSSVFFSPSSSSSTSLVQSSAAASSSAPKSSSSGSSIGISIGSSDDKWAITYTPYSSSGGGCLGEAQVALDIASIKAAGFKAVRLYSTDCSTLDFVGKAAKLAGLKMILGVFISTTGISAAQEQVNDIVSWAQWDLVELVVIGNEAIFNKYCTAQELADFITSSKSKFSGAGYTGQCTTTEPLNVWQENGVADLLCPVIDVTGANIHPFFNADITSDQAGSFVSSQLQIVDNLCAGKSGINLECGWPSSGKCNGQACPGDDHQSTAISAITKVAGGKTALFSFTNDLWKQPGDLDCEQFWGSIHLFAN</sequence>